<dbReference type="AlphaFoldDB" id="D8REU6"/>
<dbReference type="InterPro" id="IPR000109">
    <property type="entry name" value="POT_fam"/>
</dbReference>
<dbReference type="eggNOG" id="KOG1237">
    <property type="taxonomic scope" value="Eukaryota"/>
</dbReference>
<dbReference type="Gramene" id="EFJ29725">
    <property type="protein sequence ID" value="EFJ29725"/>
    <property type="gene ID" value="SELMODRAFT_91845"/>
</dbReference>
<keyword evidence="4 6" id="KW-1133">Transmembrane helix</keyword>
<feature type="transmembrane region" description="Helical" evidence="6">
    <location>
        <begin position="114"/>
        <end position="135"/>
    </location>
</feature>
<feature type="transmembrane region" description="Helical" evidence="6">
    <location>
        <begin position="155"/>
        <end position="175"/>
    </location>
</feature>
<dbReference type="CDD" id="cd17417">
    <property type="entry name" value="MFS_NPF5"/>
    <property type="match status" value="1"/>
</dbReference>
<feature type="transmembrane region" description="Helical" evidence="6">
    <location>
        <begin position="463"/>
        <end position="485"/>
    </location>
</feature>
<organism evidence="8">
    <name type="scientific">Selaginella moellendorffii</name>
    <name type="common">Spikemoss</name>
    <dbReference type="NCBI Taxonomy" id="88036"/>
    <lineage>
        <taxon>Eukaryota</taxon>
        <taxon>Viridiplantae</taxon>
        <taxon>Streptophyta</taxon>
        <taxon>Embryophyta</taxon>
        <taxon>Tracheophyta</taxon>
        <taxon>Lycopodiopsida</taxon>
        <taxon>Selaginellales</taxon>
        <taxon>Selaginellaceae</taxon>
        <taxon>Selaginella</taxon>
    </lineage>
</organism>
<dbReference type="KEGG" id="smo:SELMODRAFT_91845"/>
<comment type="similarity">
    <text evidence="2">Belongs to the major facilitator superfamily. Proton-dependent oligopeptide transporter (POT/PTR) (TC 2.A.17) family.</text>
</comment>
<dbReference type="InterPro" id="IPR036259">
    <property type="entry name" value="MFS_trans_sf"/>
</dbReference>
<feature type="transmembrane region" description="Helical" evidence="6">
    <location>
        <begin position="224"/>
        <end position="243"/>
    </location>
</feature>
<dbReference type="OMA" id="RKWNASV"/>
<dbReference type="EMBL" id="GL377577">
    <property type="protein sequence ID" value="EFJ29725.1"/>
    <property type="molecule type" value="Genomic_DNA"/>
</dbReference>
<dbReference type="Proteomes" id="UP000001514">
    <property type="component" value="Unassembled WGS sequence"/>
</dbReference>
<dbReference type="HOGENOM" id="CLU_009313_4_1_1"/>
<dbReference type="OrthoDB" id="8904098at2759"/>
<feature type="transmembrane region" description="Helical" evidence="6">
    <location>
        <begin position="506"/>
        <end position="524"/>
    </location>
</feature>
<feature type="transmembrane region" description="Helical" evidence="6">
    <location>
        <begin position="554"/>
        <end position="573"/>
    </location>
</feature>
<dbReference type="GO" id="GO:0055085">
    <property type="term" value="P:transmembrane transport"/>
    <property type="evidence" value="ECO:0000318"/>
    <property type="project" value="GO_Central"/>
</dbReference>
<reference evidence="7 8" key="1">
    <citation type="journal article" date="2011" name="Science">
        <title>The Selaginella genome identifies genetic changes associated with the evolution of vascular plants.</title>
        <authorList>
            <person name="Banks J.A."/>
            <person name="Nishiyama T."/>
            <person name="Hasebe M."/>
            <person name="Bowman J.L."/>
            <person name="Gribskov M."/>
            <person name="dePamphilis C."/>
            <person name="Albert V.A."/>
            <person name="Aono N."/>
            <person name="Aoyama T."/>
            <person name="Ambrose B.A."/>
            <person name="Ashton N.W."/>
            <person name="Axtell M.J."/>
            <person name="Barker E."/>
            <person name="Barker M.S."/>
            <person name="Bennetzen J.L."/>
            <person name="Bonawitz N.D."/>
            <person name="Chapple C."/>
            <person name="Cheng C."/>
            <person name="Correa L.G."/>
            <person name="Dacre M."/>
            <person name="DeBarry J."/>
            <person name="Dreyer I."/>
            <person name="Elias M."/>
            <person name="Engstrom E.M."/>
            <person name="Estelle M."/>
            <person name="Feng L."/>
            <person name="Finet C."/>
            <person name="Floyd S.K."/>
            <person name="Frommer W.B."/>
            <person name="Fujita T."/>
            <person name="Gramzow L."/>
            <person name="Gutensohn M."/>
            <person name="Harholt J."/>
            <person name="Hattori M."/>
            <person name="Heyl A."/>
            <person name="Hirai T."/>
            <person name="Hiwatashi Y."/>
            <person name="Ishikawa M."/>
            <person name="Iwata M."/>
            <person name="Karol K.G."/>
            <person name="Koehler B."/>
            <person name="Kolukisaoglu U."/>
            <person name="Kubo M."/>
            <person name="Kurata T."/>
            <person name="Lalonde S."/>
            <person name="Li K."/>
            <person name="Li Y."/>
            <person name="Litt A."/>
            <person name="Lyons E."/>
            <person name="Manning G."/>
            <person name="Maruyama T."/>
            <person name="Michael T.P."/>
            <person name="Mikami K."/>
            <person name="Miyazaki S."/>
            <person name="Morinaga S."/>
            <person name="Murata T."/>
            <person name="Mueller-Roeber B."/>
            <person name="Nelson D.R."/>
            <person name="Obara M."/>
            <person name="Oguri Y."/>
            <person name="Olmstead R.G."/>
            <person name="Onodera N."/>
            <person name="Petersen B.L."/>
            <person name="Pils B."/>
            <person name="Prigge M."/>
            <person name="Rensing S.A."/>
            <person name="Riano-Pachon D.M."/>
            <person name="Roberts A.W."/>
            <person name="Sato Y."/>
            <person name="Scheller H.V."/>
            <person name="Schulz B."/>
            <person name="Schulz C."/>
            <person name="Shakirov E.V."/>
            <person name="Shibagaki N."/>
            <person name="Shinohara N."/>
            <person name="Shippen D.E."/>
            <person name="Soerensen I."/>
            <person name="Sotooka R."/>
            <person name="Sugimoto N."/>
            <person name="Sugita M."/>
            <person name="Sumikawa N."/>
            <person name="Tanurdzic M."/>
            <person name="Theissen G."/>
            <person name="Ulvskov P."/>
            <person name="Wakazuki S."/>
            <person name="Weng J.K."/>
            <person name="Willats W.W."/>
            <person name="Wipf D."/>
            <person name="Wolf P.G."/>
            <person name="Yang L."/>
            <person name="Zimmer A.D."/>
            <person name="Zhu Q."/>
            <person name="Mitros T."/>
            <person name="Hellsten U."/>
            <person name="Loque D."/>
            <person name="Otillar R."/>
            <person name="Salamov A."/>
            <person name="Schmutz J."/>
            <person name="Shapiro H."/>
            <person name="Lindquist E."/>
            <person name="Lucas S."/>
            <person name="Rokhsar D."/>
            <person name="Grigoriev I.V."/>
        </authorList>
    </citation>
    <scope>NUCLEOTIDE SEQUENCE [LARGE SCALE GENOMIC DNA]</scope>
</reference>
<dbReference type="GO" id="GO:0042937">
    <property type="term" value="F:tripeptide transmembrane transporter activity"/>
    <property type="evidence" value="ECO:0007669"/>
    <property type="project" value="InterPro"/>
</dbReference>
<dbReference type="GO" id="GO:0022857">
    <property type="term" value="F:transmembrane transporter activity"/>
    <property type="evidence" value="ECO:0000318"/>
    <property type="project" value="GO_Central"/>
</dbReference>
<accession>D8REU6</accession>
<dbReference type="PANTHER" id="PTHR11654">
    <property type="entry name" value="OLIGOPEPTIDE TRANSPORTER-RELATED"/>
    <property type="match status" value="1"/>
</dbReference>
<evidence type="ECO:0000313" key="8">
    <source>
        <dbReference type="Proteomes" id="UP000001514"/>
    </source>
</evidence>
<evidence type="ECO:0000256" key="3">
    <source>
        <dbReference type="ARBA" id="ARBA00022692"/>
    </source>
</evidence>
<evidence type="ECO:0000256" key="5">
    <source>
        <dbReference type="ARBA" id="ARBA00023136"/>
    </source>
</evidence>
<feature type="transmembrane region" description="Helical" evidence="6">
    <location>
        <begin position="380"/>
        <end position="402"/>
    </location>
</feature>
<feature type="transmembrane region" description="Helical" evidence="6">
    <location>
        <begin position="348"/>
        <end position="368"/>
    </location>
</feature>
<evidence type="ECO:0000256" key="4">
    <source>
        <dbReference type="ARBA" id="ARBA00022989"/>
    </source>
</evidence>
<sequence length="612" mass="68182">MAAAAAAAVEEKKFSSDEFVEPDDLVSNNATDVWNRPSRKSTSGNWKACWLIFGCEVCERVAYYAISSNLANYLFQQLHENRADAATNVNNWSGTLFLTPLLGAFLGDAFLGRYLTLSIFLCIYLMALVLVTMSVSVPGIKAEQNQPVSSIQSGFFYFALYLMALGAGGIKPNVTSFAGDQFDEEDPQESKRKMSFLNWWFVSISSGNLFSVSVLVYIQVTYGWTWGWGGAAAVVALATLLFFSGRSNYRTQKPAGSPFTRVAQVLVAATRKWNASVPDDDEKLYELSDKEAQFPHIRKLPRSKEFTFLDKAAVVSEKDLQSKEVKPWSLCPVTQVEEVKLLVRVMPIWFTNLIFSSVFAQVGTFFLNQGDTMERHLGRFQIPAASFPLFITLTICIILPLYDRYFVPLARRITGNERGITMLQRIGIGQVISTVSIAIAALVEMKRLRVARQHGLLDRPQLTVPMSAFWLLPQYALTGVCEVFISVGQNEFFYDQAPDSMRSIGAALYLSTISIGSFISSLLVEMVVKFTSTKGGGVDSNWINDNLNRAHIDYFYWLLTLLSIINLGIYVLCARWYTYKNVGDIGIGSSIDPDITSTTTMALARESSLESQ</sequence>
<dbReference type="InParanoid" id="D8REU6"/>
<keyword evidence="3 6" id="KW-0812">Transmembrane</keyword>
<dbReference type="InterPro" id="IPR044739">
    <property type="entry name" value="NRT1/PTR"/>
</dbReference>
<dbReference type="GO" id="GO:0071916">
    <property type="term" value="F:dipeptide transmembrane transporter activity"/>
    <property type="evidence" value="ECO:0007669"/>
    <property type="project" value="InterPro"/>
</dbReference>
<dbReference type="Pfam" id="PF00854">
    <property type="entry name" value="PTR2"/>
    <property type="match status" value="1"/>
</dbReference>
<proteinExistence type="inferred from homology"/>
<protein>
    <submittedName>
        <fullName evidence="7">Uncharacterized protein</fullName>
    </submittedName>
</protein>
<feature type="transmembrane region" description="Helical" evidence="6">
    <location>
        <begin position="196"/>
        <end position="218"/>
    </location>
</feature>
<feature type="transmembrane region" description="Helical" evidence="6">
    <location>
        <begin position="423"/>
        <end position="443"/>
    </location>
</feature>
<dbReference type="GO" id="GO:0016020">
    <property type="term" value="C:membrane"/>
    <property type="evidence" value="ECO:0000318"/>
    <property type="project" value="GO_Central"/>
</dbReference>
<evidence type="ECO:0000256" key="2">
    <source>
        <dbReference type="ARBA" id="ARBA00005982"/>
    </source>
</evidence>
<evidence type="ECO:0000256" key="1">
    <source>
        <dbReference type="ARBA" id="ARBA00004141"/>
    </source>
</evidence>
<dbReference type="SUPFAM" id="SSF103473">
    <property type="entry name" value="MFS general substrate transporter"/>
    <property type="match status" value="1"/>
</dbReference>
<dbReference type="Gene3D" id="1.20.1250.20">
    <property type="entry name" value="MFS general substrate transporter like domains"/>
    <property type="match status" value="1"/>
</dbReference>
<name>D8REU6_SELML</name>
<comment type="subcellular location">
    <subcellularLocation>
        <location evidence="1">Membrane</location>
        <topology evidence="1">Multi-pass membrane protein</topology>
    </subcellularLocation>
</comment>
<gene>
    <name evidence="7" type="ORF">SELMODRAFT_91845</name>
</gene>
<keyword evidence="8" id="KW-1185">Reference proteome</keyword>
<evidence type="ECO:0000256" key="6">
    <source>
        <dbReference type="SAM" id="Phobius"/>
    </source>
</evidence>
<evidence type="ECO:0000313" key="7">
    <source>
        <dbReference type="EMBL" id="EFJ29725.1"/>
    </source>
</evidence>
<keyword evidence="5 6" id="KW-0472">Membrane</keyword>